<gene>
    <name evidence="1" type="ORF">Tcan_01189</name>
</gene>
<protein>
    <submittedName>
        <fullName evidence="1">Uncharacterized protein</fullName>
    </submittedName>
</protein>
<dbReference type="Proteomes" id="UP000031036">
    <property type="component" value="Unassembled WGS sequence"/>
</dbReference>
<name>A0A0B2W6V6_TOXCA</name>
<evidence type="ECO:0000313" key="1">
    <source>
        <dbReference type="EMBL" id="KHN89010.1"/>
    </source>
</evidence>
<keyword evidence="2" id="KW-1185">Reference proteome</keyword>
<comment type="caution">
    <text evidence="1">The sequence shown here is derived from an EMBL/GenBank/DDBJ whole genome shotgun (WGS) entry which is preliminary data.</text>
</comment>
<dbReference type="EMBL" id="JPKZ01000094">
    <property type="protein sequence ID" value="KHN89010.1"/>
    <property type="molecule type" value="Genomic_DNA"/>
</dbReference>
<reference evidence="1 2" key="1">
    <citation type="submission" date="2014-11" db="EMBL/GenBank/DDBJ databases">
        <title>Genetic blueprint of the zoonotic pathogen Toxocara canis.</title>
        <authorList>
            <person name="Zhu X.-Q."/>
            <person name="Korhonen P.K."/>
            <person name="Cai H."/>
            <person name="Young N.D."/>
            <person name="Nejsum P."/>
            <person name="von Samson-Himmelstjerna G."/>
            <person name="Boag P.R."/>
            <person name="Tan P."/>
            <person name="Li Q."/>
            <person name="Min J."/>
            <person name="Yang Y."/>
            <person name="Wang X."/>
            <person name="Fang X."/>
            <person name="Hall R.S."/>
            <person name="Hofmann A."/>
            <person name="Sternberg P.W."/>
            <person name="Jex A.R."/>
            <person name="Gasser R.B."/>
        </authorList>
    </citation>
    <scope>NUCLEOTIDE SEQUENCE [LARGE SCALE GENOMIC DNA]</scope>
    <source>
        <strain evidence="1">PN_DK_2014</strain>
    </source>
</reference>
<accession>A0A0B2W6V6</accession>
<feature type="non-terminal residue" evidence="1">
    <location>
        <position position="151"/>
    </location>
</feature>
<sequence>MVSFFCDPTTIILLICNPTGRKTRATSDSFMSPCLPLESMDRSDKQMYTYIHTYKHNALCISNLQKRTMDRFSHNNDHGNSTNCKKNRKSAPKFRFATYCGWPTKQVALYIILTSQQSRFAKCSPSTPLPPFYFFSSHQIIYLTQSHTSSS</sequence>
<proteinExistence type="predicted"/>
<organism evidence="1 2">
    <name type="scientific">Toxocara canis</name>
    <name type="common">Canine roundworm</name>
    <dbReference type="NCBI Taxonomy" id="6265"/>
    <lineage>
        <taxon>Eukaryota</taxon>
        <taxon>Metazoa</taxon>
        <taxon>Ecdysozoa</taxon>
        <taxon>Nematoda</taxon>
        <taxon>Chromadorea</taxon>
        <taxon>Rhabditida</taxon>
        <taxon>Spirurina</taxon>
        <taxon>Ascaridomorpha</taxon>
        <taxon>Ascaridoidea</taxon>
        <taxon>Toxocaridae</taxon>
        <taxon>Toxocara</taxon>
    </lineage>
</organism>
<evidence type="ECO:0000313" key="2">
    <source>
        <dbReference type="Proteomes" id="UP000031036"/>
    </source>
</evidence>
<dbReference type="AlphaFoldDB" id="A0A0B2W6V6"/>